<dbReference type="RefSeq" id="WP_313763625.1">
    <property type="nucleotide sequence ID" value="NZ_BAAAVH010000087.1"/>
</dbReference>
<sequence>MTSPTPDAGIVITAAQMYEEVRRVGDGLIRLEAKLDALGAADRDVDGRLADHEARLRRLEAGRWPLPTLGALTGLAALGVAVVPLVSR</sequence>
<gene>
    <name evidence="2" type="ORF">ACFP0N_05905</name>
</gene>
<feature type="transmembrane region" description="Helical" evidence="1">
    <location>
        <begin position="64"/>
        <end position="86"/>
    </location>
</feature>
<protein>
    <recommendedName>
        <fullName evidence="4">DUF3618 domain-containing protein</fullName>
    </recommendedName>
</protein>
<proteinExistence type="predicted"/>
<evidence type="ECO:0000313" key="3">
    <source>
        <dbReference type="Proteomes" id="UP001596067"/>
    </source>
</evidence>
<organism evidence="2 3">
    <name type="scientific">Kitasatospora aburaviensis</name>
    <dbReference type="NCBI Taxonomy" id="67265"/>
    <lineage>
        <taxon>Bacteria</taxon>
        <taxon>Bacillati</taxon>
        <taxon>Actinomycetota</taxon>
        <taxon>Actinomycetes</taxon>
        <taxon>Kitasatosporales</taxon>
        <taxon>Streptomycetaceae</taxon>
        <taxon>Kitasatospora</taxon>
    </lineage>
</organism>
<accession>A0ABW1EUA2</accession>
<evidence type="ECO:0008006" key="4">
    <source>
        <dbReference type="Google" id="ProtNLM"/>
    </source>
</evidence>
<keyword evidence="3" id="KW-1185">Reference proteome</keyword>
<keyword evidence="1" id="KW-0472">Membrane</keyword>
<keyword evidence="1" id="KW-0812">Transmembrane</keyword>
<comment type="caution">
    <text evidence="2">The sequence shown here is derived from an EMBL/GenBank/DDBJ whole genome shotgun (WGS) entry which is preliminary data.</text>
</comment>
<name>A0ABW1EUA2_9ACTN</name>
<reference evidence="3" key="1">
    <citation type="journal article" date="2019" name="Int. J. Syst. Evol. Microbiol.">
        <title>The Global Catalogue of Microorganisms (GCM) 10K type strain sequencing project: providing services to taxonomists for standard genome sequencing and annotation.</title>
        <authorList>
            <consortium name="The Broad Institute Genomics Platform"/>
            <consortium name="The Broad Institute Genome Sequencing Center for Infectious Disease"/>
            <person name="Wu L."/>
            <person name="Ma J."/>
        </authorList>
    </citation>
    <scope>NUCLEOTIDE SEQUENCE [LARGE SCALE GENOMIC DNA]</scope>
    <source>
        <strain evidence="3">CGMCC 4.1469</strain>
    </source>
</reference>
<dbReference type="Proteomes" id="UP001596067">
    <property type="component" value="Unassembled WGS sequence"/>
</dbReference>
<evidence type="ECO:0000256" key="1">
    <source>
        <dbReference type="SAM" id="Phobius"/>
    </source>
</evidence>
<dbReference type="EMBL" id="JBHSOD010000005">
    <property type="protein sequence ID" value="MFC5884524.1"/>
    <property type="molecule type" value="Genomic_DNA"/>
</dbReference>
<keyword evidence="1" id="KW-1133">Transmembrane helix</keyword>
<evidence type="ECO:0000313" key="2">
    <source>
        <dbReference type="EMBL" id="MFC5884524.1"/>
    </source>
</evidence>